<feature type="compositionally biased region" description="Basic and acidic residues" evidence="1">
    <location>
        <begin position="133"/>
        <end position="144"/>
    </location>
</feature>
<accession>A0A6J4ML30</accession>
<protein>
    <submittedName>
        <fullName evidence="2">Uncharacterized protein</fullName>
    </submittedName>
</protein>
<feature type="compositionally biased region" description="Basic and acidic residues" evidence="1">
    <location>
        <begin position="111"/>
        <end position="125"/>
    </location>
</feature>
<evidence type="ECO:0000256" key="1">
    <source>
        <dbReference type="SAM" id="MobiDB-lite"/>
    </source>
</evidence>
<reference evidence="2" key="1">
    <citation type="submission" date="2020-02" db="EMBL/GenBank/DDBJ databases">
        <authorList>
            <person name="Meier V. D."/>
        </authorList>
    </citation>
    <scope>NUCLEOTIDE SEQUENCE</scope>
    <source>
        <strain evidence="2">AVDCRST_MAG40</strain>
    </source>
</reference>
<evidence type="ECO:0000313" key="2">
    <source>
        <dbReference type="EMBL" id="CAA9358191.1"/>
    </source>
</evidence>
<gene>
    <name evidence="2" type="ORF">AVDCRST_MAG40-3304</name>
</gene>
<feature type="region of interest" description="Disordered" evidence="1">
    <location>
        <begin position="1"/>
        <end position="20"/>
    </location>
</feature>
<name>A0A6J4ML30_9BACT</name>
<feature type="compositionally biased region" description="Basic and acidic residues" evidence="1">
    <location>
        <begin position="1"/>
        <end position="13"/>
    </location>
</feature>
<sequence>MRAEGAHHAHHVAEQGVAGPVPERLVGALRVAEVVGPREVLPRPVHPPRGEQLLGAHDAERLAQLVADQVLPAVAAREREVGDVGVAPAREERDEPGVLVVRVRRHHQHPRRDAEPRDRLRDGRRAAGGGRLLRGERGGEEREG</sequence>
<dbReference type="AlphaFoldDB" id="A0A6J4ML30"/>
<organism evidence="2">
    <name type="scientific">uncultured Gemmatimonadaceae bacterium</name>
    <dbReference type="NCBI Taxonomy" id="246130"/>
    <lineage>
        <taxon>Bacteria</taxon>
        <taxon>Pseudomonadati</taxon>
        <taxon>Gemmatimonadota</taxon>
        <taxon>Gemmatimonadia</taxon>
        <taxon>Gemmatimonadales</taxon>
        <taxon>Gemmatimonadaceae</taxon>
        <taxon>environmental samples</taxon>
    </lineage>
</organism>
<dbReference type="EMBL" id="CADCTX010000909">
    <property type="protein sequence ID" value="CAA9358191.1"/>
    <property type="molecule type" value="Genomic_DNA"/>
</dbReference>
<proteinExistence type="predicted"/>
<feature type="region of interest" description="Disordered" evidence="1">
    <location>
        <begin position="85"/>
        <end position="144"/>
    </location>
</feature>